<dbReference type="RefSeq" id="WP_307489797.1">
    <property type="nucleotide sequence ID" value="NZ_JAUSVB010000001.1"/>
</dbReference>
<dbReference type="PANTHER" id="PTHR14969:SF13">
    <property type="entry name" value="AT30094P"/>
    <property type="match status" value="1"/>
</dbReference>
<dbReference type="CDD" id="cd03392">
    <property type="entry name" value="PAP2_like_2"/>
    <property type="match status" value="1"/>
</dbReference>
<feature type="transmembrane region" description="Helical" evidence="1">
    <location>
        <begin position="187"/>
        <end position="206"/>
    </location>
</feature>
<dbReference type="SUPFAM" id="SSF48317">
    <property type="entry name" value="Acid phosphatase/Vanadium-dependent haloperoxidase"/>
    <property type="match status" value="1"/>
</dbReference>
<organism evidence="3 4">
    <name type="scientific">Cellulomonas humilata</name>
    <dbReference type="NCBI Taxonomy" id="144055"/>
    <lineage>
        <taxon>Bacteria</taxon>
        <taxon>Bacillati</taxon>
        <taxon>Actinomycetota</taxon>
        <taxon>Actinomycetes</taxon>
        <taxon>Micrococcales</taxon>
        <taxon>Cellulomonadaceae</taxon>
        <taxon>Cellulomonas</taxon>
    </lineage>
</organism>
<feature type="transmembrane region" description="Helical" evidence="1">
    <location>
        <begin position="94"/>
        <end position="113"/>
    </location>
</feature>
<dbReference type="InterPro" id="IPR000326">
    <property type="entry name" value="PAP2/HPO"/>
</dbReference>
<feature type="transmembrane region" description="Helical" evidence="1">
    <location>
        <begin position="218"/>
        <end position="236"/>
    </location>
</feature>
<dbReference type="EC" id="3.6.1.27" evidence="3"/>
<keyword evidence="1" id="KW-1133">Transmembrane helix</keyword>
<dbReference type="EMBL" id="JAUSVB010000001">
    <property type="protein sequence ID" value="MDQ0372361.1"/>
    <property type="molecule type" value="Genomic_DNA"/>
</dbReference>
<evidence type="ECO:0000256" key="1">
    <source>
        <dbReference type="SAM" id="Phobius"/>
    </source>
</evidence>
<dbReference type="PANTHER" id="PTHR14969">
    <property type="entry name" value="SPHINGOSINE-1-PHOSPHATE PHOSPHOHYDROLASE"/>
    <property type="match status" value="1"/>
</dbReference>
<evidence type="ECO:0000259" key="2">
    <source>
        <dbReference type="SMART" id="SM00014"/>
    </source>
</evidence>
<dbReference type="Pfam" id="PF01569">
    <property type="entry name" value="PAP2"/>
    <property type="match status" value="1"/>
</dbReference>
<dbReference type="Proteomes" id="UP001239626">
    <property type="component" value="Unassembled WGS sequence"/>
</dbReference>
<evidence type="ECO:0000313" key="3">
    <source>
        <dbReference type="EMBL" id="MDQ0372361.1"/>
    </source>
</evidence>
<gene>
    <name evidence="3" type="ORF">J2X26_000658</name>
</gene>
<feature type="transmembrane region" description="Helical" evidence="1">
    <location>
        <begin position="120"/>
        <end position="142"/>
    </location>
</feature>
<accession>A0ABU0EAR1</accession>
<protein>
    <submittedName>
        <fullName evidence="3">Undecaprenyl-diphosphatase</fullName>
        <ecNumber evidence="3">3.6.1.27</ecNumber>
    </submittedName>
</protein>
<feature type="transmembrane region" description="Helical" evidence="1">
    <location>
        <begin position="45"/>
        <end position="64"/>
    </location>
</feature>
<dbReference type="Gene3D" id="1.20.144.10">
    <property type="entry name" value="Phosphatidic acid phosphatase type 2/haloperoxidase"/>
    <property type="match status" value="1"/>
</dbReference>
<reference evidence="3 4" key="1">
    <citation type="submission" date="2023-07" db="EMBL/GenBank/DDBJ databases">
        <title>Sorghum-associated microbial communities from plants grown in Nebraska, USA.</title>
        <authorList>
            <person name="Schachtman D."/>
        </authorList>
    </citation>
    <scope>NUCLEOTIDE SEQUENCE [LARGE SCALE GENOMIC DNA]</scope>
    <source>
        <strain evidence="3 4">BE332</strain>
    </source>
</reference>
<sequence>MTLLVGETKFHGTVHTFVHRYELDTSAPTFGSACRDLARRALFPAALWWLVMVGIGLLIVGPLGDLPAETGVDRWFEARRTAGLNTLTLVLSDFGQTQFAIAVCVLVVALLWWRTRQWWLAVVPAIALGMQAVLFFTSSLLVGRERPPVGLLDDSPPTTAFPSGHTSASAALYVSLALLCQRITRPWLRWGLTLACLLVPFAVATARLYRGMHHPTDVAVGLVNGVVCALLAWWYLRRDIELAPGRP</sequence>
<dbReference type="GO" id="GO:0050380">
    <property type="term" value="F:undecaprenyl-diphosphatase activity"/>
    <property type="evidence" value="ECO:0007669"/>
    <property type="project" value="UniProtKB-EC"/>
</dbReference>
<comment type="caution">
    <text evidence="3">The sequence shown here is derived from an EMBL/GenBank/DDBJ whole genome shotgun (WGS) entry which is preliminary data.</text>
</comment>
<proteinExistence type="predicted"/>
<keyword evidence="4" id="KW-1185">Reference proteome</keyword>
<keyword evidence="1" id="KW-0472">Membrane</keyword>
<keyword evidence="3" id="KW-0378">Hydrolase</keyword>
<dbReference type="SMART" id="SM00014">
    <property type="entry name" value="acidPPc"/>
    <property type="match status" value="1"/>
</dbReference>
<feature type="transmembrane region" description="Helical" evidence="1">
    <location>
        <begin position="162"/>
        <end position="180"/>
    </location>
</feature>
<evidence type="ECO:0000313" key="4">
    <source>
        <dbReference type="Proteomes" id="UP001239626"/>
    </source>
</evidence>
<dbReference type="InterPro" id="IPR036938">
    <property type="entry name" value="PAP2/HPO_sf"/>
</dbReference>
<keyword evidence="1" id="KW-0812">Transmembrane</keyword>
<feature type="domain" description="Phosphatidic acid phosphatase type 2/haloperoxidase" evidence="2">
    <location>
        <begin position="123"/>
        <end position="233"/>
    </location>
</feature>
<name>A0ABU0EAR1_9CELL</name>